<organism evidence="1 2">
    <name type="scientific">Exophiala sideris</name>
    <dbReference type="NCBI Taxonomy" id="1016849"/>
    <lineage>
        <taxon>Eukaryota</taxon>
        <taxon>Fungi</taxon>
        <taxon>Dikarya</taxon>
        <taxon>Ascomycota</taxon>
        <taxon>Pezizomycotina</taxon>
        <taxon>Eurotiomycetes</taxon>
        <taxon>Chaetothyriomycetidae</taxon>
        <taxon>Chaetothyriales</taxon>
        <taxon>Herpotrichiellaceae</taxon>
        <taxon>Exophiala</taxon>
    </lineage>
</organism>
<accession>A0ABR0JAP2</accession>
<dbReference type="InterPro" id="IPR029016">
    <property type="entry name" value="GAF-like_dom_sf"/>
</dbReference>
<sequence>MSSTLPSSETTSATLVANLARLGALMHKNSDLSLIWSELSRVLAQQFGHSLFTILTYSSTLGVTRIYSTRPDLHPLGTRYPGGSSLDAGPPERAAWIQRVLVESETWRGSTKEDLKAVFDDWSLLWSVGLGSVLNIPVRLEDKTIGSLNILDKEHAYDAADLDIGILIASMVAFHVQKAGQTLALASVV</sequence>
<dbReference type="Proteomes" id="UP001345691">
    <property type="component" value="Unassembled WGS sequence"/>
</dbReference>
<protein>
    <recommendedName>
        <fullName evidence="3">GAF domain-containing protein</fullName>
    </recommendedName>
</protein>
<keyword evidence="2" id="KW-1185">Reference proteome</keyword>
<dbReference type="SUPFAM" id="SSF55781">
    <property type="entry name" value="GAF domain-like"/>
    <property type="match status" value="1"/>
</dbReference>
<gene>
    <name evidence="1" type="ORF">LTR69_006497</name>
</gene>
<evidence type="ECO:0000313" key="1">
    <source>
        <dbReference type="EMBL" id="KAK5059207.1"/>
    </source>
</evidence>
<proteinExistence type="predicted"/>
<dbReference type="Gene3D" id="3.30.450.40">
    <property type="match status" value="1"/>
</dbReference>
<evidence type="ECO:0000313" key="2">
    <source>
        <dbReference type="Proteomes" id="UP001345691"/>
    </source>
</evidence>
<name>A0ABR0JAP2_9EURO</name>
<dbReference type="EMBL" id="JAVRRF010000013">
    <property type="protein sequence ID" value="KAK5059207.1"/>
    <property type="molecule type" value="Genomic_DNA"/>
</dbReference>
<comment type="caution">
    <text evidence="1">The sequence shown here is derived from an EMBL/GenBank/DDBJ whole genome shotgun (WGS) entry which is preliminary data.</text>
</comment>
<reference evidence="1 2" key="1">
    <citation type="submission" date="2023-08" db="EMBL/GenBank/DDBJ databases">
        <title>Black Yeasts Isolated from many extreme environments.</title>
        <authorList>
            <person name="Coleine C."/>
            <person name="Stajich J.E."/>
            <person name="Selbmann L."/>
        </authorList>
    </citation>
    <scope>NUCLEOTIDE SEQUENCE [LARGE SCALE GENOMIC DNA]</scope>
    <source>
        <strain evidence="1 2">CCFEE 6328</strain>
    </source>
</reference>
<evidence type="ECO:0008006" key="3">
    <source>
        <dbReference type="Google" id="ProtNLM"/>
    </source>
</evidence>